<keyword evidence="5" id="KW-0560">Oxidoreductase</keyword>
<evidence type="ECO:0000256" key="2">
    <source>
        <dbReference type="ARBA" id="ARBA00022723"/>
    </source>
</evidence>
<protein>
    <submittedName>
        <fullName evidence="8">Prolyl 4-hydroxylase</fullName>
    </submittedName>
</protein>
<evidence type="ECO:0000313" key="8">
    <source>
        <dbReference type="EMBL" id="TDP82265.1"/>
    </source>
</evidence>
<reference evidence="8 9" key="1">
    <citation type="submission" date="2019-03" db="EMBL/GenBank/DDBJ databases">
        <title>Genomic Encyclopedia of Type Strains, Phase IV (KMG-IV): sequencing the most valuable type-strain genomes for metagenomic binning, comparative biology and taxonomic classification.</title>
        <authorList>
            <person name="Goeker M."/>
        </authorList>
    </citation>
    <scope>NUCLEOTIDE SEQUENCE [LARGE SCALE GENOMIC DNA]</scope>
    <source>
        <strain evidence="8 9">DSM 11901</strain>
    </source>
</reference>
<keyword evidence="9" id="KW-1185">Reference proteome</keyword>
<evidence type="ECO:0000259" key="7">
    <source>
        <dbReference type="PROSITE" id="PS51471"/>
    </source>
</evidence>
<dbReference type="Gene3D" id="2.60.120.620">
    <property type="entry name" value="q2cbj1_9rhob like domain"/>
    <property type="match status" value="1"/>
</dbReference>
<dbReference type="GO" id="GO:0005506">
    <property type="term" value="F:iron ion binding"/>
    <property type="evidence" value="ECO:0007669"/>
    <property type="project" value="InterPro"/>
</dbReference>
<keyword evidence="4" id="KW-0223">Dioxygenase</keyword>
<dbReference type="PANTHER" id="PTHR10869">
    <property type="entry name" value="PROLYL 4-HYDROXYLASE ALPHA SUBUNIT"/>
    <property type="match status" value="1"/>
</dbReference>
<comment type="caution">
    <text evidence="8">The sequence shown here is derived from an EMBL/GenBank/DDBJ whole genome shotgun (WGS) entry which is preliminary data.</text>
</comment>
<dbReference type="Pfam" id="PF13640">
    <property type="entry name" value="2OG-FeII_Oxy_3"/>
    <property type="match status" value="1"/>
</dbReference>
<feature type="domain" description="Fe2OG dioxygenase" evidence="7">
    <location>
        <begin position="166"/>
        <end position="273"/>
    </location>
</feature>
<evidence type="ECO:0000313" key="9">
    <source>
        <dbReference type="Proteomes" id="UP000294593"/>
    </source>
</evidence>
<name>A0A4R6R8X3_9BURK</name>
<keyword evidence="6" id="KW-0408">Iron</keyword>
<dbReference type="InterPro" id="IPR044862">
    <property type="entry name" value="Pro_4_hyd_alph_FE2OG_OXY"/>
</dbReference>
<dbReference type="InterPro" id="IPR045054">
    <property type="entry name" value="P4HA-like"/>
</dbReference>
<dbReference type="PROSITE" id="PS51471">
    <property type="entry name" value="FE2OG_OXY"/>
    <property type="match status" value="1"/>
</dbReference>
<dbReference type="Proteomes" id="UP000294593">
    <property type="component" value="Unassembled WGS sequence"/>
</dbReference>
<keyword evidence="2" id="KW-0479">Metal-binding</keyword>
<keyword evidence="3" id="KW-0847">Vitamin C</keyword>
<dbReference type="AlphaFoldDB" id="A0A4R6R8X3"/>
<comment type="cofactor">
    <cofactor evidence="1">
        <name>L-ascorbate</name>
        <dbReference type="ChEBI" id="CHEBI:38290"/>
    </cofactor>
</comment>
<dbReference type="InterPro" id="IPR005123">
    <property type="entry name" value="Oxoglu/Fe-dep_dioxygenase_dom"/>
</dbReference>
<dbReference type="InterPro" id="IPR006620">
    <property type="entry name" value="Pro_4_hyd_alph"/>
</dbReference>
<proteinExistence type="predicted"/>
<gene>
    <name evidence="8" type="ORF">EV672_106228</name>
</gene>
<evidence type="ECO:0000256" key="6">
    <source>
        <dbReference type="ARBA" id="ARBA00023004"/>
    </source>
</evidence>
<organism evidence="8 9">
    <name type="scientific">Aquabacterium commune</name>
    <dbReference type="NCBI Taxonomy" id="70586"/>
    <lineage>
        <taxon>Bacteria</taxon>
        <taxon>Pseudomonadati</taxon>
        <taxon>Pseudomonadota</taxon>
        <taxon>Betaproteobacteria</taxon>
        <taxon>Burkholderiales</taxon>
        <taxon>Aquabacterium</taxon>
    </lineage>
</organism>
<dbReference type="GO" id="GO:0004656">
    <property type="term" value="F:procollagen-proline 4-dioxygenase activity"/>
    <property type="evidence" value="ECO:0007669"/>
    <property type="project" value="TreeGrafter"/>
</dbReference>
<evidence type="ECO:0000256" key="4">
    <source>
        <dbReference type="ARBA" id="ARBA00022964"/>
    </source>
</evidence>
<dbReference type="RefSeq" id="WP_133609513.1">
    <property type="nucleotide sequence ID" value="NZ_SNXW01000006.1"/>
</dbReference>
<evidence type="ECO:0000256" key="5">
    <source>
        <dbReference type="ARBA" id="ARBA00023002"/>
    </source>
</evidence>
<evidence type="ECO:0000256" key="3">
    <source>
        <dbReference type="ARBA" id="ARBA00022896"/>
    </source>
</evidence>
<dbReference type="EMBL" id="SNXW01000006">
    <property type="protein sequence ID" value="TDP82265.1"/>
    <property type="molecule type" value="Genomic_DNA"/>
</dbReference>
<dbReference type="PANTHER" id="PTHR10869:SF246">
    <property type="entry name" value="TRANSMEMBRANE PROLYL 4-HYDROXYLASE"/>
    <property type="match status" value="1"/>
</dbReference>
<sequence>MRTQDITPELRAWIIAQAEAGHSPQSVLTAMRASGWEEDVALAAMEGVLQGRADAVKLAVKPMPDIAAGQPNVVRAHDRDVTVLLQIQHPRIVVFRDFLSPEECTELMAQAQPRLTRSETVVNATGGSEVNAARTSQGMFFARGESALCVRIEARIAALLRWPVENGEGIQILRYPPGAEYRPHYDYFDPIQVGTPTILQRGGQRVGTLLMYLNTPMAGGATTFPDAGVTVHAVAGSAVFFAYPLPTPQTKTLHGGAPVTQGEKWVATKWLREGLFM</sequence>
<accession>A0A4R6R8X3</accession>
<dbReference type="OrthoDB" id="269774at2"/>
<evidence type="ECO:0000256" key="1">
    <source>
        <dbReference type="ARBA" id="ARBA00001961"/>
    </source>
</evidence>
<dbReference type="SMART" id="SM00702">
    <property type="entry name" value="P4Hc"/>
    <property type="match status" value="1"/>
</dbReference>
<dbReference type="GO" id="GO:0031418">
    <property type="term" value="F:L-ascorbic acid binding"/>
    <property type="evidence" value="ECO:0007669"/>
    <property type="project" value="UniProtKB-KW"/>
</dbReference>